<proteinExistence type="predicted"/>
<evidence type="ECO:0000313" key="3">
    <source>
        <dbReference type="Proteomes" id="UP001165283"/>
    </source>
</evidence>
<keyword evidence="1" id="KW-0812">Transmembrane</keyword>
<reference evidence="2" key="1">
    <citation type="submission" date="2021-04" db="EMBL/GenBank/DDBJ databases">
        <title>Pseudonocardia sp. nov., isolated from sandy soil of mangrove forest.</title>
        <authorList>
            <person name="Zan Z."/>
            <person name="Huang R."/>
            <person name="Liu W."/>
        </authorList>
    </citation>
    <scope>NUCLEOTIDE SEQUENCE</scope>
    <source>
        <strain evidence="2">S2-4</strain>
    </source>
</reference>
<feature type="transmembrane region" description="Helical" evidence="1">
    <location>
        <begin position="293"/>
        <end position="315"/>
    </location>
</feature>
<feature type="transmembrane region" description="Helical" evidence="1">
    <location>
        <begin position="123"/>
        <end position="142"/>
    </location>
</feature>
<feature type="transmembrane region" description="Helical" evidence="1">
    <location>
        <begin position="89"/>
        <end position="117"/>
    </location>
</feature>
<evidence type="ECO:0000313" key="2">
    <source>
        <dbReference type="EMBL" id="MCO1655568.1"/>
    </source>
</evidence>
<protein>
    <submittedName>
        <fullName evidence="2">Uncharacterized protein</fullName>
    </submittedName>
</protein>
<dbReference type="EMBL" id="JAGSOV010000023">
    <property type="protein sequence ID" value="MCO1655568.1"/>
    <property type="molecule type" value="Genomic_DNA"/>
</dbReference>
<keyword evidence="1" id="KW-0472">Membrane</keyword>
<keyword evidence="1" id="KW-1133">Transmembrane helix</keyword>
<evidence type="ECO:0000256" key="1">
    <source>
        <dbReference type="SAM" id="Phobius"/>
    </source>
</evidence>
<name>A0ABT0ZXU9_9PSEU</name>
<accession>A0ABT0ZXU9</accession>
<feature type="transmembrane region" description="Helical" evidence="1">
    <location>
        <begin position="21"/>
        <end position="40"/>
    </location>
</feature>
<sequence>MTSTDEAAPGHRGNRSGDRDLVTWSVLAWAAGYGALRLYWAVAGSPWFPPLGTDLLVFTGWWSVGLCAAAAATAVALRRARTWRPALAATGWAVAGAIVLACAVLLPQLVATLFLQFGPRYDAGALASRSGCLAGAALLAVLTVRYQRRYRGDCPACARRGGPATGWTAPPRWAVAAGWAAVAGCLTRLGAQVVVGLDTVSPLPVAVTVGFEVGFLMAGVLLPLALVHGWGRVWPRWVPGLRGRTVPRRLLLWPAFALAVGLVCYFGVGLGQLAVQTLGGGGTDDGGTGGGAFLWVAMAAYWVWGAGLGAAAWSYHLRSRTACARCGR</sequence>
<feature type="transmembrane region" description="Helical" evidence="1">
    <location>
        <begin position="203"/>
        <end position="229"/>
    </location>
</feature>
<comment type="caution">
    <text evidence="2">The sequence shown here is derived from an EMBL/GenBank/DDBJ whole genome shotgun (WGS) entry which is preliminary data.</text>
</comment>
<feature type="transmembrane region" description="Helical" evidence="1">
    <location>
        <begin position="250"/>
        <end position="273"/>
    </location>
</feature>
<organism evidence="2 3">
    <name type="scientific">Pseudonocardia humida</name>
    <dbReference type="NCBI Taxonomy" id="2800819"/>
    <lineage>
        <taxon>Bacteria</taxon>
        <taxon>Bacillati</taxon>
        <taxon>Actinomycetota</taxon>
        <taxon>Actinomycetes</taxon>
        <taxon>Pseudonocardiales</taxon>
        <taxon>Pseudonocardiaceae</taxon>
        <taxon>Pseudonocardia</taxon>
    </lineage>
</organism>
<feature type="transmembrane region" description="Helical" evidence="1">
    <location>
        <begin position="173"/>
        <end position="191"/>
    </location>
</feature>
<keyword evidence="3" id="KW-1185">Reference proteome</keyword>
<dbReference type="Proteomes" id="UP001165283">
    <property type="component" value="Unassembled WGS sequence"/>
</dbReference>
<feature type="transmembrane region" description="Helical" evidence="1">
    <location>
        <begin position="60"/>
        <end position="77"/>
    </location>
</feature>
<gene>
    <name evidence="2" type="ORF">KDL28_10935</name>
</gene>
<dbReference type="RefSeq" id="WP_252437445.1">
    <property type="nucleotide sequence ID" value="NZ_JAGSOV010000023.1"/>
</dbReference>